<dbReference type="PANTHER" id="PTHR13049">
    <property type="entry name" value="DUF814-RELATED"/>
    <property type="match status" value="1"/>
</dbReference>
<evidence type="ECO:0000313" key="3">
    <source>
        <dbReference type="EMBL" id="QHU10858.1"/>
    </source>
</evidence>
<proteinExistence type="inferred from homology"/>
<dbReference type="PANTHER" id="PTHR13049:SF2">
    <property type="entry name" value="COILED-COIL DOMAIN-CONTAINING PROTEIN 25"/>
    <property type="match status" value="1"/>
</dbReference>
<dbReference type="EMBL" id="MN740772">
    <property type="protein sequence ID" value="QHU10858.1"/>
    <property type="molecule type" value="Genomic_DNA"/>
</dbReference>
<evidence type="ECO:0000256" key="1">
    <source>
        <dbReference type="ARBA" id="ARBA00008998"/>
    </source>
</evidence>
<protein>
    <recommendedName>
        <fullName evidence="2">NFACT RNA-binding domain-containing protein</fullName>
    </recommendedName>
</protein>
<accession>A0A6C0K3R7</accession>
<reference evidence="3" key="1">
    <citation type="journal article" date="2020" name="Nature">
        <title>Giant virus diversity and host interactions through global metagenomics.</title>
        <authorList>
            <person name="Schulz F."/>
            <person name="Roux S."/>
            <person name="Paez-Espino D."/>
            <person name="Jungbluth S."/>
            <person name="Walsh D.A."/>
            <person name="Denef V.J."/>
            <person name="McMahon K.D."/>
            <person name="Konstantinidis K.T."/>
            <person name="Eloe-Fadrosh E.A."/>
            <person name="Kyrpides N.C."/>
            <person name="Woyke T."/>
        </authorList>
    </citation>
    <scope>NUCLEOTIDE SEQUENCE</scope>
    <source>
        <strain evidence="3">GVMAG-S-1101165-83</strain>
    </source>
</reference>
<sequence>MKTEVISIPSLRCDITFTIGQNADENDQIIDAAYSNDIWFHVDNKKSCHVIATVPDNFDRKNLKYIISQGAVLCKKHSYPKEKSLPIVFTRVKNIQKTNTLGMVFIPEDCKSIKVI</sequence>
<dbReference type="InterPro" id="IPR008532">
    <property type="entry name" value="NFACT_RNA-bd"/>
</dbReference>
<evidence type="ECO:0000259" key="2">
    <source>
        <dbReference type="Pfam" id="PF05670"/>
    </source>
</evidence>
<dbReference type="InterPro" id="IPR039730">
    <property type="entry name" value="Jlp2/Ccd25"/>
</dbReference>
<feature type="domain" description="NFACT RNA-binding" evidence="2">
    <location>
        <begin position="16"/>
        <end position="103"/>
    </location>
</feature>
<comment type="similarity">
    <text evidence="1">Belongs to the CCDC25 family.</text>
</comment>
<name>A0A6C0K3R7_9ZZZZ</name>
<dbReference type="AlphaFoldDB" id="A0A6C0K3R7"/>
<dbReference type="Pfam" id="PF05670">
    <property type="entry name" value="NFACT-R_1"/>
    <property type="match status" value="1"/>
</dbReference>
<organism evidence="3">
    <name type="scientific">viral metagenome</name>
    <dbReference type="NCBI Taxonomy" id="1070528"/>
    <lineage>
        <taxon>unclassified sequences</taxon>
        <taxon>metagenomes</taxon>
        <taxon>organismal metagenomes</taxon>
    </lineage>
</organism>